<dbReference type="STRING" id="1085623.GNIT_3526"/>
<protein>
    <submittedName>
        <fullName evidence="3">Putative two-component response regulator</fullName>
    </submittedName>
</protein>
<gene>
    <name evidence="3" type="ordered locus">GNIT_3526</name>
</gene>
<dbReference type="InterPro" id="IPR011006">
    <property type="entry name" value="CheY-like_superfamily"/>
</dbReference>
<dbReference type="HOGENOM" id="CLU_000445_69_17_6"/>
<dbReference type="CDD" id="cd17557">
    <property type="entry name" value="REC_Rcp-like"/>
    <property type="match status" value="1"/>
</dbReference>
<dbReference type="AlphaFoldDB" id="G4QNR2"/>
<dbReference type="KEGG" id="gni:GNIT_3526"/>
<evidence type="ECO:0000313" key="3">
    <source>
        <dbReference type="EMBL" id="AEP31620.1"/>
    </source>
</evidence>
<sequence length="160" mass="17875">MQTRNNIQVPFTIILADDDEDDRLLAQDAMEAAGATYQCHTVCDGQELLDYLRCTGKYKDKPVSNRPSVILLDLNMPILDGRETLRLLKEDPGFSNIPVVILSTSAADEDISEGYGLGAASYMVKPNDFSTLVEMMKCFNKYWFDYASIPHLISNTSPNN</sequence>
<dbReference type="EMBL" id="CP003060">
    <property type="protein sequence ID" value="AEP31620.1"/>
    <property type="molecule type" value="Genomic_DNA"/>
</dbReference>
<dbReference type="SMART" id="SM00448">
    <property type="entry name" value="REC"/>
    <property type="match status" value="1"/>
</dbReference>
<evidence type="ECO:0000259" key="2">
    <source>
        <dbReference type="PROSITE" id="PS50110"/>
    </source>
</evidence>
<dbReference type="Pfam" id="PF00072">
    <property type="entry name" value="Response_reg"/>
    <property type="match status" value="1"/>
</dbReference>
<dbReference type="eggNOG" id="COG0784">
    <property type="taxonomic scope" value="Bacteria"/>
</dbReference>
<accession>G4QNR2</accession>
<dbReference type="RefSeq" id="WP_014110491.1">
    <property type="nucleotide sequence ID" value="NC_016041.1"/>
</dbReference>
<reference evidence="3 4" key="1">
    <citation type="journal article" date="2011" name="J. Bacteriol.">
        <title>Complete genome sequence of seawater bacterium Glaciecola nitratireducens FR1064T.</title>
        <authorList>
            <person name="Bian F."/>
            <person name="Qin Q.L."/>
            <person name="Xie B.B."/>
            <person name="Shu Y.L."/>
            <person name="Zhang X.Y."/>
            <person name="Yu Y."/>
            <person name="Chen B."/>
            <person name="Chen X.L."/>
            <person name="Zhou B.C."/>
            <person name="Zhang Y.Z."/>
        </authorList>
    </citation>
    <scope>NUCLEOTIDE SEQUENCE [LARGE SCALE GENOMIC DNA]</scope>
    <source>
        <strain evidence="4">JCM 12485 / KCTC 12276 / FR1064</strain>
    </source>
</reference>
<feature type="domain" description="Response regulatory" evidence="2">
    <location>
        <begin position="12"/>
        <end position="140"/>
    </location>
</feature>
<dbReference type="PROSITE" id="PS50110">
    <property type="entry name" value="RESPONSE_REGULATORY"/>
    <property type="match status" value="1"/>
</dbReference>
<organism evidence="3 4">
    <name type="scientific">Glaciecola nitratireducens (strain JCM 12485 / KCTC 12276 / FR1064)</name>
    <dbReference type="NCBI Taxonomy" id="1085623"/>
    <lineage>
        <taxon>Bacteria</taxon>
        <taxon>Pseudomonadati</taxon>
        <taxon>Pseudomonadota</taxon>
        <taxon>Gammaproteobacteria</taxon>
        <taxon>Alteromonadales</taxon>
        <taxon>Alteromonadaceae</taxon>
        <taxon>Brumicola</taxon>
    </lineage>
</organism>
<dbReference type="SUPFAM" id="SSF52172">
    <property type="entry name" value="CheY-like"/>
    <property type="match status" value="1"/>
</dbReference>
<evidence type="ECO:0000256" key="1">
    <source>
        <dbReference type="PROSITE-ProRule" id="PRU00169"/>
    </source>
</evidence>
<name>G4QNR2_GLANF</name>
<evidence type="ECO:0000313" key="4">
    <source>
        <dbReference type="Proteomes" id="UP000009282"/>
    </source>
</evidence>
<dbReference type="Gene3D" id="3.40.50.2300">
    <property type="match status" value="1"/>
</dbReference>
<feature type="modified residue" description="4-aspartylphosphate" evidence="1">
    <location>
        <position position="73"/>
    </location>
</feature>
<keyword evidence="1" id="KW-0597">Phosphoprotein</keyword>
<dbReference type="PANTHER" id="PTHR44520">
    <property type="entry name" value="RESPONSE REGULATOR RCP1-RELATED"/>
    <property type="match status" value="1"/>
</dbReference>
<keyword evidence="4" id="KW-1185">Reference proteome</keyword>
<dbReference type="Proteomes" id="UP000009282">
    <property type="component" value="Chromosome"/>
</dbReference>
<dbReference type="GO" id="GO:0000160">
    <property type="term" value="P:phosphorelay signal transduction system"/>
    <property type="evidence" value="ECO:0007669"/>
    <property type="project" value="InterPro"/>
</dbReference>
<dbReference type="PANTHER" id="PTHR44520:SF2">
    <property type="entry name" value="RESPONSE REGULATOR RCP1"/>
    <property type="match status" value="1"/>
</dbReference>
<dbReference type="InterPro" id="IPR001789">
    <property type="entry name" value="Sig_transdc_resp-reg_receiver"/>
</dbReference>
<dbReference type="InterPro" id="IPR052893">
    <property type="entry name" value="TCS_response_regulator"/>
</dbReference>
<dbReference type="OrthoDB" id="281471at2"/>
<proteinExistence type="predicted"/>